<reference evidence="1" key="1">
    <citation type="journal article" date="2017" name="Nature">
        <title>The sunflower genome provides insights into oil metabolism, flowering and Asterid evolution.</title>
        <authorList>
            <person name="Badouin H."/>
            <person name="Gouzy J."/>
            <person name="Grassa C.J."/>
            <person name="Murat F."/>
            <person name="Staton S.E."/>
            <person name="Cottret L."/>
            <person name="Lelandais-Briere C."/>
            <person name="Owens G.L."/>
            <person name="Carrere S."/>
            <person name="Mayjonade B."/>
            <person name="Legrand L."/>
            <person name="Gill N."/>
            <person name="Kane N.C."/>
            <person name="Bowers J.E."/>
            <person name="Hubner S."/>
            <person name="Bellec A."/>
            <person name="Berard A."/>
            <person name="Berges H."/>
            <person name="Blanchet N."/>
            <person name="Boniface M.C."/>
            <person name="Brunel D."/>
            <person name="Catrice O."/>
            <person name="Chaidir N."/>
            <person name="Claudel C."/>
            <person name="Donnadieu C."/>
            <person name="Faraut T."/>
            <person name="Fievet G."/>
            <person name="Helmstetter N."/>
            <person name="King M."/>
            <person name="Knapp S.J."/>
            <person name="Lai Z."/>
            <person name="Le Paslier M.C."/>
            <person name="Lippi Y."/>
            <person name="Lorenzon L."/>
            <person name="Mandel J.R."/>
            <person name="Marage G."/>
            <person name="Marchand G."/>
            <person name="Marquand E."/>
            <person name="Bret-Mestries E."/>
            <person name="Morien E."/>
            <person name="Nambeesan S."/>
            <person name="Nguyen T."/>
            <person name="Pegot-Espagnet P."/>
            <person name="Pouilly N."/>
            <person name="Raftis F."/>
            <person name="Sallet E."/>
            <person name="Schiex T."/>
            <person name="Thomas J."/>
            <person name="Vandecasteele C."/>
            <person name="Vares D."/>
            <person name="Vear F."/>
            <person name="Vautrin S."/>
            <person name="Crespi M."/>
            <person name="Mangin B."/>
            <person name="Burke J.M."/>
            <person name="Salse J."/>
            <person name="Munos S."/>
            <person name="Vincourt P."/>
            <person name="Rieseberg L.H."/>
            <person name="Langlade N.B."/>
        </authorList>
    </citation>
    <scope>NUCLEOTIDE SEQUENCE</scope>
    <source>
        <tissue evidence="1">Leaves</tissue>
    </source>
</reference>
<dbReference type="Gramene" id="mRNA:HanXRQr2_Chr03g0127891">
    <property type="protein sequence ID" value="CDS:HanXRQr2_Chr03g0127891.1"/>
    <property type="gene ID" value="HanXRQr2_Chr03g0127891"/>
</dbReference>
<name>A0A9K3JJ09_HELAN</name>
<organism evidence="1 2">
    <name type="scientific">Helianthus annuus</name>
    <name type="common">Common sunflower</name>
    <dbReference type="NCBI Taxonomy" id="4232"/>
    <lineage>
        <taxon>Eukaryota</taxon>
        <taxon>Viridiplantae</taxon>
        <taxon>Streptophyta</taxon>
        <taxon>Embryophyta</taxon>
        <taxon>Tracheophyta</taxon>
        <taxon>Spermatophyta</taxon>
        <taxon>Magnoliopsida</taxon>
        <taxon>eudicotyledons</taxon>
        <taxon>Gunneridae</taxon>
        <taxon>Pentapetalae</taxon>
        <taxon>asterids</taxon>
        <taxon>campanulids</taxon>
        <taxon>Asterales</taxon>
        <taxon>Asteraceae</taxon>
        <taxon>Asteroideae</taxon>
        <taxon>Heliantheae alliance</taxon>
        <taxon>Heliantheae</taxon>
        <taxon>Helianthus</taxon>
    </lineage>
</organism>
<accession>A0A9K3JJ09</accession>
<evidence type="ECO:0000313" key="1">
    <source>
        <dbReference type="EMBL" id="KAF5815868.1"/>
    </source>
</evidence>
<proteinExistence type="predicted"/>
<keyword evidence="2" id="KW-1185">Reference proteome</keyword>
<protein>
    <submittedName>
        <fullName evidence="1">Uncharacterized protein</fullName>
    </submittedName>
</protein>
<dbReference type="AlphaFoldDB" id="A0A9K3JJ09"/>
<comment type="caution">
    <text evidence="1">The sequence shown here is derived from an EMBL/GenBank/DDBJ whole genome shotgun (WGS) entry which is preliminary data.</text>
</comment>
<gene>
    <name evidence="1" type="ORF">HanXRQr2_Chr03g0127891</name>
</gene>
<dbReference type="Proteomes" id="UP000215914">
    <property type="component" value="Unassembled WGS sequence"/>
</dbReference>
<dbReference type="EMBL" id="MNCJ02000318">
    <property type="protein sequence ID" value="KAF5815868.1"/>
    <property type="molecule type" value="Genomic_DNA"/>
</dbReference>
<reference evidence="1" key="2">
    <citation type="submission" date="2020-06" db="EMBL/GenBank/DDBJ databases">
        <title>Helianthus annuus Genome sequencing and assembly Release 2.</title>
        <authorList>
            <person name="Gouzy J."/>
            <person name="Langlade N."/>
            <person name="Munos S."/>
        </authorList>
    </citation>
    <scope>NUCLEOTIDE SEQUENCE</scope>
    <source>
        <tissue evidence="1">Leaves</tissue>
    </source>
</reference>
<evidence type="ECO:0000313" key="2">
    <source>
        <dbReference type="Proteomes" id="UP000215914"/>
    </source>
</evidence>
<sequence>MEVILVAGRYDCTFVLTHCWALAGSAILERYSFPRLTVNSTPVFANAFRTFGSAS</sequence>